<comment type="pathway">
    <text evidence="2">Phospholipid metabolism; phosphatidylglycerol biosynthesis; phosphatidylglycerol from CDP-diacylglycerol: step 1/2.</text>
</comment>
<feature type="transmembrane region" description="Helical" evidence="15">
    <location>
        <begin position="153"/>
        <end position="172"/>
    </location>
</feature>
<dbReference type="EMBL" id="CP011367">
    <property type="protein sequence ID" value="AKJ95695.1"/>
    <property type="molecule type" value="Genomic_DNA"/>
</dbReference>
<keyword evidence="11 15" id="KW-0472">Membrane</keyword>
<evidence type="ECO:0000256" key="8">
    <source>
        <dbReference type="ARBA" id="ARBA00022692"/>
    </source>
</evidence>
<dbReference type="AlphaFoldDB" id="A0A0G3G3D2"/>
<dbReference type="Pfam" id="PF01066">
    <property type="entry name" value="CDP-OH_P_transf"/>
    <property type="match status" value="1"/>
</dbReference>
<dbReference type="KEGG" id="tvr:TVD_10135"/>
<feature type="transmembrane region" description="Helical" evidence="15">
    <location>
        <begin position="100"/>
        <end position="122"/>
    </location>
</feature>
<dbReference type="GO" id="GO:0016020">
    <property type="term" value="C:membrane"/>
    <property type="evidence" value="ECO:0007669"/>
    <property type="project" value="UniProtKB-SubCell"/>
</dbReference>
<name>A0A0G3G3D2_9GAMM</name>
<comment type="subcellular location">
    <subcellularLocation>
        <location evidence="1">Membrane</location>
        <topology evidence="1">Multi-pass membrane protein</topology>
    </subcellularLocation>
</comment>
<keyword evidence="6" id="KW-0444">Lipid biosynthesis</keyword>
<dbReference type="RefSeq" id="WP_019563475.1">
    <property type="nucleotide sequence ID" value="NZ_CP011367.1"/>
</dbReference>
<evidence type="ECO:0000256" key="9">
    <source>
        <dbReference type="ARBA" id="ARBA00022989"/>
    </source>
</evidence>
<dbReference type="InterPro" id="IPR000462">
    <property type="entry name" value="CDP-OH_P_trans"/>
</dbReference>
<dbReference type="Proteomes" id="UP000064201">
    <property type="component" value="Chromosome"/>
</dbReference>
<reference evidence="16 17" key="1">
    <citation type="submission" date="2015-04" db="EMBL/GenBank/DDBJ databases">
        <title>Complete Sequence for the Genome of the Thioalkalivibrio versutus D301.</title>
        <authorList>
            <person name="Mu T."/>
            <person name="Zhou J."/>
            <person name="Xu X."/>
        </authorList>
    </citation>
    <scope>NUCLEOTIDE SEQUENCE [LARGE SCALE GENOMIC DNA]</scope>
    <source>
        <strain evidence="16 17">D301</strain>
    </source>
</reference>
<keyword evidence="13" id="KW-1208">Phospholipid metabolism</keyword>
<keyword evidence="8 15" id="KW-0812">Transmembrane</keyword>
<gene>
    <name evidence="16" type="ORF">TVD_10135</name>
</gene>
<dbReference type="OrthoDB" id="9796672at2"/>
<dbReference type="InterPro" id="IPR050324">
    <property type="entry name" value="CDP-alcohol_PTase-I"/>
</dbReference>
<dbReference type="PANTHER" id="PTHR14269">
    <property type="entry name" value="CDP-DIACYLGLYCEROL--GLYCEROL-3-PHOSPHATE 3-PHOSPHATIDYLTRANSFERASE-RELATED"/>
    <property type="match status" value="1"/>
</dbReference>
<dbReference type="EC" id="2.7.8.5" evidence="4"/>
<keyword evidence="17" id="KW-1185">Reference proteome</keyword>
<keyword evidence="12" id="KW-0594">Phospholipid biosynthesis</keyword>
<feature type="transmembrane region" description="Helical" evidence="15">
    <location>
        <begin position="72"/>
        <end position="94"/>
    </location>
</feature>
<keyword evidence="10" id="KW-0443">Lipid metabolism</keyword>
<dbReference type="GO" id="GO:0032049">
    <property type="term" value="P:cardiolipin biosynthetic process"/>
    <property type="evidence" value="ECO:0007669"/>
    <property type="project" value="TreeGrafter"/>
</dbReference>
<evidence type="ECO:0000256" key="2">
    <source>
        <dbReference type="ARBA" id="ARBA00005042"/>
    </source>
</evidence>
<dbReference type="GO" id="GO:0043337">
    <property type="term" value="F:cardiolipin synthase (CMP-forming)"/>
    <property type="evidence" value="ECO:0007669"/>
    <property type="project" value="TreeGrafter"/>
</dbReference>
<organism evidence="16 17">
    <name type="scientific">Thioalkalivibrio versutus</name>
    <dbReference type="NCBI Taxonomy" id="106634"/>
    <lineage>
        <taxon>Bacteria</taxon>
        <taxon>Pseudomonadati</taxon>
        <taxon>Pseudomonadota</taxon>
        <taxon>Gammaproteobacteria</taxon>
        <taxon>Chromatiales</taxon>
        <taxon>Ectothiorhodospiraceae</taxon>
        <taxon>Thioalkalivibrio</taxon>
    </lineage>
</organism>
<evidence type="ECO:0000256" key="11">
    <source>
        <dbReference type="ARBA" id="ARBA00023136"/>
    </source>
</evidence>
<dbReference type="PIRSF" id="PIRSF000847">
    <property type="entry name" value="Phos_ph_gly_syn"/>
    <property type="match status" value="1"/>
</dbReference>
<proteinExistence type="inferred from homology"/>
<protein>
    <recommendedName>
        <fullName evidence="5">CDP-diacylglycerol--glycerol-3-phosphate 3-phosphatidyltransferase</fullName>
        <ecNumber evidence="4">2.7.8.5</ecNumber>
    </recommendedName>
</protein>
<evidence type="ECO:0000256" key="7">
    <source>
        <dbReference type="ARBA" id="ARBA00022679"/>
    </source>
</evidence>
<evidence type="ECO:0000256" key="15">
    <source>
        <dbReference type="SAM" id="Phobius"/>
    </source>
</evidence>
<dbReference type="InterPro" id="IPR043130">
    <property type="entry name" value="CDP-OH_PTrfase_TM_dom"/>
</dbReference>
<keyword evidence="7 16" id="KW-0808">Transferase</keyword>
<evidence type="ECO:0000256" key="3">
    <source>
        <dbReference type="ARBA" id="ARBA00010441"/>
    </source>
</evidence>
<comment type="catalytic activity">
    <reaction evidence="14">
        <text>a CDP-1,2-diacyl-sn-glycerol + sn-glycerol 3-phosphate = a 1,2-diacyl-sn-glycero-3-phospho-(1'-sn-glycero-3'-phosphate) + CMP + H(+)</text>
        <dbReference type="Rhea" id="RHEA:12593"/>
        <dbReference type="ChEBI" id="CHEBI:15378"/>
        <dbReference type="ChEBI" id="CHEBI:57597"/>
        <dbReference type="ChEBI" id="CHEBI:58332"/>
        <dbReference type="ChEBI" id="CHEBI:60110"/>
        <dbReference type="ChEBI" id="CHEBI:60377"/>
        <dbReference type="EC" id="2.7.8.5"/>
    </reaction>
</comment>
<evidence type="ECO:0000256" key="5">
    <source>
        <dbReference type="ARBA" id="ARBA00014944"/>
    </source>
</evidence>
<accession>A0A0G3G3D2</accession>
<evidence type="ECO:0000256" key="6">
    <source>
        <dbReference type="ARBA" id="ARBA00022516"/>
    </source>
</evidence>
<evidence type="ECO:0000256" key="4">
    <source>
        <dbReference type="ARBA" id="ARBA00013170"/>
    </source>
</evidence>
<comment type="similarity">
    <text evidence="3">Belongs to the CDP-alcohol phosphatidyltransferase class-I family.</text>
</comment>
<evidence type="ECO:0000256" key="12">
    <source>
        <dbReference type="ARBA" id="ARBA00023209"/>
    </source>
</evidence>
<feature type="transmembrane region" description="Helical" evidence="15">
    <location>
        <begin position="129"/>
        <end position="147"/>
    </location>
</feature>
<evidence type="ECO:0000256" key="1">
    <source>
        <dbReference type="ARBA" id="ARBA00004141"/>
    </source>
</evidence>
<dbReference type="Gene3D" id="1.20.120.1760">
    <property type="match status" value="1"/>
</dbReference>
<dbReference type="PANTHER" id="PTHR14269:SF60">
    <property type="entry name" value="CARDIOLIPIN SYNTHASE (CMP-FORMING)"/>
    <property type="match status" value="1"/>
</dbReference>
<evidence type="ECO:0000256" key="14">
    <source>
        <dbReference type="ARBA" id="ARBA00048586"/>
    </source>
</evidence>
<dbReference type="InterPro" id="IPR004570">
    <property type="entry name" value="Phosphatidylglycerol_P_synth"/>
</dbReference>
<evidence type="ECO:0000256" key="13">
    <source>
        <dbReference type="ARBA" id="ARBA00023264"/>
    </source>
</evidence>
<evidence type="ECO:0000313" key="16">
    <source>
        <dbReference type="EMBL" id="AKJ95695.1"/>
    </source>
</evidence>
<dbReference type="PATRIC" id="fig|106634.4.peg.2076"/>
<feature type="transmembrane region" description="Helical" evidence="15">
    <location>
        <begin position="30"/>
        <end position="51"/>
    </location>
</feature>
<dbReference type="GO" id="GO:0008444">
    <property type="term" value="F:CDP-diacylglycerol-glycerol-3-phosphate 3-phosphatidyltransferase activity"/>
    <property type="evidence" value="ECO:0007669"/>
    <property type="project" value="UniProtKB-EC"/>
</dbReference>
<evidence type="ECO:0000313" key="17">
    <source>
        <dbReference type="Proteomes" id="UP000064201"/>
    </source>
</evidence>
<sequence>MFPRHQIPNAVTIGRIALIPPIVWMLALEYYVVAVVLLTIAGLSDALDGWLVRRYGWHTRLGAWLDPAADKLLMLGVYVAVTLSGLLPLWLLVLVVGRDVWLTVGSALYRVFVGPLAIRPLLISKVNTFLQITLVLVAIVKVGLLALDPIWVQLLVIVVAFTTVASGLAYTVQWGFYAWRHLHGHTNPAGTSGRTP</sequence>
<keyword evidence="9 15" id="KW-1133">Transmembrane helix</keyword>
<evidence type="ECO:0000256" key="10">
    <source>
        <dbReference type="ARBA" id="ARBA00023098"/>
    </source>
</evidence>
<dbReference type="STRING" id="106634.TVD_10135"/>